<dbReference type="eggNOG" id="KOG4784">
    <property type="taxonomic scope" value="Eukaryota"/>
</dbReference>
<organism evidence="1 2">
    <name type="scientific">Yarrowia lipolytica</name>
    <name type="common">Candida lipolytica</name>
    <dbReference type="NCBI Taxonomy" id="4952"/>
    <lineage>
        <taxon>Eukaryota</taxon>
        <taxon>Fungi</taxon>
        <taxon>Dikarya</taxon>
        <taxon>Ascomycota</taxon>
        <taxon>Saccharomycotina</taxon>
        <taxon>Dipodascomycetes</taxon>
        <taxon>Dipodascales</taxon>
        <taxon>Dipodascales incertae sedis</taxon>
        <taxon>Yarrowia</taxon>
    </lineage>
</organism>
<dbReference type="GO" id="GO:0030332">
    <property type="term" value="F:cyclin binding"/>
    <property type="evidence" value="ECO:0007669"/>
    <property type="project" value="TreeGrafter"/>
</dbReference>
<dbReference type="GO" id="GO:0005634">
    <property type="term" value="C:nucleus"/>
    <property type="evidence" value="ECO:0007669"/>
    <property type="project" value="TreeGrafter"/>
</dbReference>
<protein>
    <recommendedName>
        <fullName evidence="3">Ubiquitin-conjugating enzyme E2-binding protein</fullName>
    </recommendedName>
</protein>
<dbReference type="GO" id="GO:0061630">
    <property type="term" value="F:ubiquitin protein ligase activity"/>
    <property type="evidence" value="ECO:0007669"/>
    <property type="project" value="TreeGrafter"/>
</dbReference>
<evidence type="ECO:0000313" key="2">
    <source>
        <dbReference type="Proteomes" id="UP000182444"/>
    </source>
</evidence>
<dbReference type="GO" id="GO:0043161">
    <property type="term" value="P:proteasome-mediated ubiquitin-dependent protein catabolic process"/>
    <property type="evidence" value="ECO:0007669"/>
    <property type="project" value="TreeGrafter"/>
</dbReference>
<proteinExistence type="predicted"/>
<dbReference type="GO" id="GO:0051865">
    <property type="term" value="P:protein autoubiquitination"/>
    <property type="evidence" value="ECO:0007669"/>
    <property type="project" value="TreeGrafter"/>
</dbReference>
<dbReference type="GO" id="GO:0000209">
    <property type="term" value="P:protein polyubiquitination"/>
    <property type="evidence" value="ECO:0007669"/>
    <property type="project" value="TreeGrafter"/>
</dbReference>
<dbReference type="AlphaFoldDB" id="A0A1D8NE80"/>
<dbReference type="KEGG" id="yli:2910357"/>
<dbReference type="GO" id="GO:0006513">
    <property type="term" value="P:protein monoubiquitination"/>
    <property type="evidence" value="ECO:0007669"/>
    <property type="project" value="TreeGrafter"/>
</dbReference>
<dbReference type="VEuPathDB" id="FungiDB:YALI0_D11528g"/>
<dbReference type="GO" id="GO:0000151">
    <property type="term" value="C:ubiquitin ligase complex"/>
    <property type="evidence" value="ECO:0007669"/>
    <property type="project" value="TreeGrafter"/>
</dbReference>
<reference evidence="1 2" key="1">
    <citation type="journal article" date="2016" name="PLoS ONE">
        <title>Sequence Assembly of Yarrowia lipolytica Strain W29/CLIB89 Shows Transposable Element Diversity.</title>
        <authorList>
            <person name="Magnan C."/>
            <person name="Yu J."/>
            <person name="Chang I."/>
            <person name="Jahn E."/>
            <person name="Kanomata Y."/>
            <person name="Wu J."/>
            <person name="Zeller M."/>
            <person name="Oakes M."/>
            <person name="Baldi P."/>
            <person name="Sandmeyer S."/>
        </authorList>
    </citation>
    <scope>NUCLEOTIDE SEQUENCE [LARGE SCALE GENOMIC DNA]</scope>
    <source>
        <strain evidence="2">CLIB89(W29)</strain>
    </source>
</reference>
<dbReference type="Pfam" id="PF09814">
    <property type="entry name" value="HECT_2"/>
    <property type="match status" value="1"/>
</dbReference>
<dbReference type="GO" id="GO:0031624">
    <property type="term" value="F:ubiquitin conjugating enzyme binding"/>
    <property type="evidence" value="ECO:0007669"/>
    <property type="project" value="TreeGrafter"/>
</dbReference>
<dbReference type="PANTHER" id="PTHR31531:SF2">
    <property type="entry name" value="E3 UBIQUITIN-PROTEIN LIGASE E3D"/>
    <property type="match status" value="1"/>
</dbReference>
<evidence type="ECO:0008006" key="3">
    <source>
        <dbReference type="Google" id="ProtNLM"/>
    </source>
</evidence>
<dbReference type="EMBL" id="CP017556">
    <property type="protein sequence ID" value="AOW03928.1"/>
    <property type="molecule type" value="Genomic_DNA"/>
</dbReference>
<dbReference type="GeneID" id="2910357"/>
<dbReference type="VEuPathDB" id="FungiDB:YALI1_D14400g"/>
<gene>
    <name evidence="1" type="ORF">YALI1_D14400g</name>
</gene>
<dbReference type="GO" id="GO:0005829">
    <property type="term" value="C:cytosol"/>
    <property type="evidence" value="ECO:0007669"/>
    <property type="project" value="TreeGrafter"/>
</dbReference>
<dbReference type="InterPro" id="IPR019193">
    <property type="entry name" value="UBQ-conj_enz_E2-bd_prot"/>
</dbReference>
<sequence>MRYYAEYLPNVGQVSVTFQGNDGSDVVARPDSVTIGKDTVPLPAEIQVREMPPVGRLSTLRFRASPDAAHTAVSDQIDSIHIDSPYGSSFVRKLPKATLLCDHTDGSPILTAALDTFRLRNMPSEHWAEMMDFWHCHKPHEKSAQFNPAYAVSQFKPNPGEILFGQEYIMVNKEDMRLEHNAVGKEEGDSFKIPKWNLQFNCPDGEIIKVDPVQVLLFSMSELTNSHASHQFLLCDETQSDDDVKPAALVWIFNRNLTYTLSGVDGKEQGTKIYYTVDPALVAELSEGRDQVEQVFYPKWVLDTFIGKLQSSNALLPEQSKMFLKWHMGLLDGKKVK</sequence>
<dbReference type="Proteomes" id="UP000182444">
    <property type="component" value="Chromosome 1D"/>
</dbReference>
<dbReference type="RefSeq" id="XP_502703.3">
    <property type="nucleotide sequence ID" value="XM_502703.3"/>
</dbReference>
<dbReference type="PANTHER" id="PTHR31531">
    <property type="entry name" value="E3 UBIQUITIN-PROTEIN LIGASE E3D FAMILY MEMBER"/>
    <property type="match status" value="1"/>
</dbReference>
<name>A0A1D8NE80_YARLL</name>
<evidence type="ECO:0000313" key="1">
    <source>
        <dbReference type="EMBL" id="AOW03928.1"/>
    </source>
</evidence>
<accession>A0A1D8NE80</accession>